<dbReference type="RefSeq" id="WP_189682323.1">
    <property type="nucleotide sequence ID" value="NZ_BNCJ01000021.1"/>
</dbReference>
<proteinExistence type="predicted"/>
<accession>A0A8J3H0K7</accession>
<comment type="caution">
    <text evidence="1">The sequence shown here is derived from an EMBL/GenBank/DDBJ whole genome shotgun (WGS) entry which is preliminary data.</text>
</comment>
<protein>
    <submittedName>
        <fullName evidence="1">Uncharacterized protein</fullName>
    </submittedName>
</protein>
<reference evidence="1" key="2">
    <citation type="submission" date="2020-09" db="EMBL/GenBank/DDBJ databases">
        <authorList>
            <person name="Sun Q."/>
            <person name="Kim S."/>
        </authorList>
    </citation>
    <scope>NUCLEOTIDE SEQUENCE</scope>
    <source>
        <strain evidence="1">KCTC 42650</strain>
    </source>
</reference>
<evidence type="ECO:0000313" key="1">
    <source>
        <dbReference type="EMBL" id="GHF68363.1"/>
    </source>
</evidence>
<name>A0A8J3H0K7_9RHOB</name>
<dbReference type="Proteomes" id="UP000626220">
    <property type="component" value="Unassembled WGS sequence"/>
</dbReference>
<evidence type="ECO:0000313" key="2">
    <source>
        <dbReference type="Proteomes" id="UP000626220"/>
    </source>
</evidence>
<dbReference type="AlphaFoldDB" id="A0A8J3H0K7"/>
<gene>
    <name evidence="1" type="ORF">GCM10017056_44370</name>
</gene>
<reference evidence="1" key="1">
    <citation type="journal article" date="2014" name="Int. J. Syst. Evol. Microbiol.">
        <title>Complete genome sequence of Corynebacterium casei LMG S-19264T (=DSM 44701T), isolated from a smear-ripened cheese.</title>
        <authorList>
            <consortium name="US DOE Joint Genome Institute (JGI-PGF)"/>
            <person name="Walter F."/>
            <person name="Albersmeier A."/>
            <person name="Kalinowski J."/>
            <person name="Ruckert C."/>
        </authorList>
    </citation>
    <scope>NUCLEOTIDE SEQUENCE</scope>
    <source>
        <strain evidence="1">KCTC 42650</strain>
    </source>
</reference>
<organism evidence="1 2">
    <name type="scientific">Seohaeicola zhoushanensis</name>
    <dbReference type="NCBI Taxonomy" id="1569283"/>
    <lineage>
        <taxon>Bacteria</taxon>
        <taxon>Pseudomonadati</taxon>
        <taxon>Pseudomonadota</taxon>
        <taxon>Alphaproteobacteria</taxon>
        <taxon>Rhodobacterales</taxon>
        <taxon>Roseobacteraceae</taxon>
        <taxon>Seohaeicola</taxon>
    </lineage>
</organism>
<dbReference type="EMBL" id="BNCJ01000021">
    <property type="protein sequence ID" value="GHF68363.1"/>
    <property type="molecule type" value="Genomic_DNA"/>
</dbReference>
<sequence length="334" mass="37033">MANNPGGRQAFNVMIVGQAGRLQYECLLFAASLRHSAPDFAGRLFVAVPQAGPCWDGDPAIRNPEVLAALAGLGAEILPFENRVFGASYPHGNKIEALLALPEGEPFVFFDSDTLICGDLGAVPFDFARPSASERVEGTWPVPTLYGPDIGGIWQALYDRFGLDFAASLDPGQPENYWRRYLYFNAGWFYGPCPRVFGARFLDYARDIRDDPPVALTGQSFDPWLDQVALPLVIHALGGGRDLLPEGLLDGAVSCHYRHFPLLYARESDAVVALLETIAAPNKLKKILKNHEAMKRTVYQGRGQKVRAMFDRANLPRNEKAIRNRIREAGFWIR</sequence>
<keyword evidence="2" id="KW-1185">Reference proteome</keyword>